<proteinExistence type="predicted"/>
<accession>X0TFM3</accession>
<dbReference type="PANTHER" id="PTHR33408">
    <property type="entry name" value="TRANSPOSASE"/>
    <property type="match status" value="1"/>
</dbReference>
<sequence length="366" mass="41600">KQKPGLYENIKGQLSQDYLEKDFDLTEKDKELAQRKVALMAKDLYKIHCAFENHKQVEHYETFKILATVFTQQCEVKDNVNAEPEIIIKKKPDADTICTPHNPQARYVRKGKQSVTGDKAFITETCSSENKTQFITDVEVLEATASDPGQQPEIQHRLIENGFKPGKQYGDAGFVNGKTILSSKENGIDLEGPSAGRSQSFEAYEQKDRPLDAGDFDISFDEQTNELWVNKCPNEQVPIEQKRSETTGKFLVHFESDLCRACPKSERCPVKIGKNVSTFTVDETAYTGAARHHKYMSDKQYRKECATRAGVEATVSELTRSHGVRKSRHREKKRTRLQLIFAALACNVKRFIRHGEQYADLVPAFQ</sequence>
<name>X0TFM3_9ZZZZ</name>
<feature type="non-terminal residue" evidence="2">
    <location>
        <position position="1"/>
    </location>
</feature>
<comment type="caution">
    <text evidence="2">The sequence shown here is derived from an EMBL/GenBank/DDBJ whole genome shotgun (WGS) entry which is preliminary data.</text>
</comment>
<dbReference type="InterPro" id="IPR025668">
    <property type="entry name" value="Tnp_DDE_dom"/>
</dbReference>
<evidence type="ECO:0000313" key="2">
    <source>
        <dbReference type="EMBL" id="GAF74875.1"/>
    </source>
</evidence>
<reference evidence="2" key="1">
    <citation type="journal article" date="2014" name="Front. Microbiol.">
        <title>High frequency of phylogenetically diverse reductive dehalogenase-homologous genes in deep subseafloor sedimentary metagenomes.</title>
        <authorList>
            <person name="Kawai M."/>
            <person name="Futagami T."/>
            <person name="Toyoda A."/>
            <person name="Takaki Y."/>
            <person name="Nishi S."/>
            <person name="Hori S."/>
            <person name="Arai W."/>
            <person name="Tsubouchi T."/>
            <person name="Morono Y."/>
            <person name="Uchiyama I."/>
            <person name="Ito T."/>
            <person name="Fujiyama A."/>
            <person name="Inagaki F."/>
            <person name="Takami H."/>
        </authorList>
    </citation>
    <scope>NUCLEOTIDE SEQUENCE</scope>
    <source>
        <strain evidence="2">Expedition CK06-06</strain>
    </source>
</reference>
<dbReference type="AlphaFoldDB" id="X0TFM3"/>
<feature type="domain" description="Transposase DDE" evidence="1">
    <location>
        <begin position="232"/>
        <end position="351"/>
    </location>
</feature>
<evidence type="ECO:0000259" key="1">
    <source>
        <dbReference type="Pfam" id="PF13751"/>
    </source>
</evidence>
<dbReference type="EMBL" id="BARS01004225">
    <property type="protein sequence ID" value="GAF74875.1"/>
    <property type="molecule type" value="Genomic_DNA"/>
</dbReference>
<organism evidence="2">
    <name type="scientific">marine sediment metagenome</name>
    <dbReference type="NCBI Taxonomy" id="412755"/>
    <lineage>
        <taxon>unclassified sequences</taxon>
        <taxon>metagenomes</taxon>
        <taxon>ecological metagenomes</taxon>
    </lineage>
</organism>
<gene>
    <name evidence="2" type="ORF">S01H1_08226</name>
</gene>
<dbReference type="Pfam" id="PF13751">
    <property type="entry name" value="DDE_Tnp_1_6"/>
    <property type="match status" value="1"/>
</dbReference>
<protein>
    <recommendedName>
        <fullName evidence="1">Transposase DDE domain-containing protein</fullName>
    </recommendedName>
</protein>
<dbReference type="PANTHER" id="PTHR33408:SF2">
    <property type="entry name" value="TRANSPOSASE DDE DOMAIN-CONTAINING PROTEIN"/>
    <property type="match status" value="1"/>
</dbReference>